<keyword evidence="3 5" id="KW-1133">Transmembrane helix</keyword>
<name>A0A7J5C1Z7_9MICO</name>
<feature type="transmembrane region" description="Helical" evidence="5">
    <location>
        <begin position="101"/>
        <end position="121"/>
    </location>
</feature>
<dbReference type="AlphaFoldDB" id="A0A7J5C1Z7"/>
<proteinExistence type="predicted"/>
<evidence type="ECO:0000256" key="2">
    <source>
        <dbReference type="ARBA" id="ARBA00022692"/>
    </source>
</evidence>
<dbReference type="Proteomes" id="UP000467240">
    <property type="component" value="Unassembled WGS sequence"/>
</dbReference>
<comment type="caution">
    <text evidence="6">The sequence shown here is derived from an EMBL/GenBank/DDBJ whole genome shotgun (WGS) entry which is preliminary data.</text>
</comment>
<feature type="transmembrane region" description="Helical" evidence="5">
    <location>
        <begin position="234"/>
        <end position="253"/>
    </location>
</feature>
<accession>A0A7J5C1Z7</accession>
<evidence type="ECO:0000256" key="3">
    <source>
        <dbReference type="ARBA" id="ARBA00022989"/>
    </source>
</evidence>
<evidence type="ECO:0000313" key="6">
    <source>
        <dbReference type="EMBL" id="KAB1662634.1"/>
    </source>
</evidence>
<evidence type="ECO:0000256" key="5">
    <source>
        <dbReference type="SAM" id="Phobius"/>
    </source>
</evidence>
<dbReference type="InterPro" id="IPR003339">
    <property type="entry name" value="ABC/ECF_trnsptr_transmembrane"/>
</dbReference>
<evidence type="ECO:0000313" key="7">
    <source>
        <dbReference type="Proteomes" id="UP000467240"/>
    </source>
</evidence>
<comment type="subcellular location">
    <subcellularLocation>
        <location evidence="1">Membrane</location>
        <topology evidence="1">Multi-pass membrane protein</topology>
    </subcellularLocation>
</comment>
<dbReference type="PANTHER" id="PTHR33514">
    <property type="entry name" value="PROTEIN ABCI12, CHLOROPLASTIC"/>
    <property type="match status" value="1"/>
</dbReference>
<dbReference type="EMBL" id="WBJZ01000001">
    <property type="protein sequence ID" value="KAB1662634.1"/>
    <property type="molecule type" value="Genomic_DNA"/>
</dbReference>
<keyword evidence="7" id="KW-1185">Reference proteome</keyword>
<organism evidence="6 7">
    <name type="scientific">Pseudoclavibacter chungangensis</name>
    <dbReference type="NCBI Taxonomy" id="587635"/>
    <lineage>
        <taxon>Bacteria</taxon>
        <taxon>Bacillati</taxon>
        <taxon>Actinomycetota</taxon>
        <taxon>Actinomycetes</taxon>
        <taxon>Micrococcales</taxon>
        <taxon>Microbacteriaceae</taxon>
        <taxon>Pseudoclavibacter</taxon>
    </lineage>
</organism>
<sequence>MRAPFLFRLNPLAKLLGTLIAIVALFFTTSLSAPITWIVLAQVLLLVGGPRGVRHVIGILVVPAVVAAILSVTLGVWAASHVTAGSAEIARLGPIVLYVDGWWQGLATALRLVAIAVLAYLGGATTESGDFVRSLIAQLRVPYRIGYAALASFRFVPRFRAELATIRRAHRARGVSFGRGPVGAVRRWLASVVPLIAGSIRHAERVALSMDARAFGFADARTERHPVPWRTRDTVFVIASALATAAITTAALAG</sequence>
<dbReference type="PANTHER" id="PTHR33514:SF13">
    <property type="entry name" value="PROTEIN ABCI12, CHLOROPLASTIC"/>
    <property type="match status" value="1"/>
</dbReference>
<dbReference type="OrthoDB" id="92887at2"/>
<gene>
    <name evidence="6" type="ORF">F8O01_01045</name>
</gene>
<keyword evidence="2 5" id="KW-0812">Transmembrane</keyword>
<evidence type="ECO:0000256" key="4">
    <source>
        <dbReference type="ARBA" id="ARBA00023136"/>
    </source>
</evidence>
<dbReference type="Pfam" id="PF02361">
    <property type="entry name" value="CbiQ"/>
    <property type="match status" value="1"/>
</dbReference>
<evidence type="ECO:0000256" key="1">
    <source>
        <dbReference type="ARBA" id="ARBA00004141"/>
    </source>
</evidence>
<protein>
    <submittedName>
        <fullName evidence="6">Energy-coupling factor transporter transmembrane protein EcfT</fullName>
    </submittedName>
</protein>
<feature type="transmembrane region" description="Helical" evidence="5">
    <location>
        <begin position="56"/>
        <end position="80"/>
    </location>
</feature>
<reference evidence="6 7" key="1">
    <citation type="submission" date="2019-09" db="EMBL/GenBank/DDBJ databases">
        <title>Phylogeny of genus Pseudoclavibacter and closely related genus.</title>
        <authorList>
            <person name="Li Y."/>
        </authorList>
    </citation>
    <scope>NUCLEOTIDE SEQUENCE [LARGE SCALE GENOMIC DNA]</scope>
    <source>
        <strain evidence="6 7">DSM 23821</strain>
    </source>
</reference>
<dbReference type="CDD" id="cd16914">
    <property type="entry name" value="EcfT"/>
    <property type="match status" value="1"/>
</dbReference>
<dbReference type="GO" id="GO:0005886">
    <property type="term" value="C:plasma membrane"/>
    <property type="evidence" value="ECO:0007669"/>
    <property type="project" value="TreeGrafter"/>
</dbReference>
<keyword evidence="4 5" id="KW-0472">Membrane</keyword>